<evidence type="ECO:0000313" key="10">
    <source>
        <dbReference type="EMBL" id="SFM50227.1"/>
    </source>
</evidence>
<accession>A0A1I4RDF4</accession>
<dbReference type="Gene3D" id="2.40.160.50">
    <property type="entry name" value="membrane protein fhac: a member of the omp85/tpsb transporter family"/>
    <property type="match status" value="1"/>
</dbReference>
<sequence>MIVAQPISVRFWDQEREMIRPVLIAGCLLCFSTIQVHAQALPGDRDLIRERQERVLEEQRRRLQELQQLPGESPALPLQESEAEARCFDIQRISLTGASLIAQEDQDRLLAPFVGRCLGSADLNNVLKTITGFYLDRGYVTSRAYLPQQDISDGDLEVLVIEGYLEGLDSSELATDRELGMSFPGREGALLSLRELEQLVDQLGRLPSRQVQLELLPGEQPGGSRVRLQGQRSKAWRASLARHNDGQQSTGEQQWGVGLDWDSPLGLADQLRLRANKDAVSDHWRHSASQSLNYGIPFGWWNLGYSYSQSYYRTRASTAGLTYHSNGESKRHQLDAERVLHRDSLGKTAVKLGLGHLRTRNYLENVLLGSSSHRLSEFQLGANHGRRIGNAFANIDFGWQRGIGAFDAQTNGSPQGSQPVARYDKYSLTASYLQPFTLGNQQFSLDSLVSGQHSDDVLFGPQRISLGGLASIRGFKDQSLSGDSGFYWRSNLRWRKAVSNPWLHELGIALGYDIGAISGTRYNASQHGRMSGNALEFSARGRHAAASVTLARSLSRPDVIDRGESPVYFRFDLFF</sequence>
<gene>
    <name evidence="10" type="ORF">SAMN05216217_106146</name>
</gene>
<dbReference type="InterPro" id="IPR051544">
    <property type="entry name" value="TPS_OM_transporter"/>
</dbReference>
<dbReference type="GO" id="GO:0098046">
    <property type="term" value="C:type V protein secretion system complex"/>
    <property type="evidence" value="ECO:0007669"/>
    <property type="project" value="TreeGrafter"/>
</dbReference>
<dbReference type="GO" id="GO:0008320">
    <property type="term" value="F:protein transmembrane transporter activity"/>
    <property type="evidence" value="ECO:0007669"/>
    <property type="project" value="TreeGrafter"/>
</dbReference>
<dbReference type="Proteomes" id="UP000243629">
    <property type="component" value="Unassembled WGS sequence"/>
</dbReference>
<feature type="domain" description="POTRA" evidence="9">
    <location>
        <begin position="88"/>
        <end position="163"/>
    </location>
</feature>
<dbReference type="InterPro" id="IPR035251">
    <property type="entry name" value="ShlB_POTRA"/>
</dbReference>
<evidence type="ECO:0000256" key="4">
    <source>
        <dbReference type="ARBA" id="ARBA00022452"/>
    </source>
</evidence>
<dbReference type="PROSITE" id="PS51779">
    <property type="entry name" value="POTRA"/>
    <property type="match status" value="1"/>
</dbReference>
<dbReference type="Pfam" id="PF17287">
    <property type="entry name" value="POTRA_3"/>
    <property type="match status" value="1"/>
</dbReference>
<dbReference type="GO" id="GO:0046819">
    <property type="term" value="P:protein secretion by the type V secretion system"/>
    <property type="evidence" value="ECO:0007669"/>
    <property type="project" value="TreeGrafter"/>
</dbReference>
<dbReference type="PANTHER" id="PTHR34597:SF3">
    <property type="entry name" value="OUTER MEMBRANE TRANSPORTER CDIB"/>
    <property type="match status" value="1"/>
</dbReference>
<reference evidence="11" key="1">
    <citation type="submission" date="2016-10" db="EMBL/GenBank/DDBJ databases">
        <authorList>
            <person name="Varghese N."/>
            <person name="Submissions S."/>
        </authorList>
    </citation>
    <scope>NUCLEOTIDE SEQUENCE [LARGE SCALE GENOMIC DNA]</scope>
    <source>
        <strain evidence="11">DSM 24213</strain>
    </source>
</reference>
<dbReference type="AlphaFoldDB" id="A0A1I4RDF4"/>
<dbReference type="InterPro" id="IPR027282">
    <property type="entry name" value="TPS"/>
</dbReference>
<evidence type="ECO:0000256" key="3">
    <source>
        <dbReference type="ARBA" id="ARBA00022448"/>
    </source>
</evidence>
<keyword evidence="7" id="KW-0472">Membrane</keyword>
<evidence type="ECO:0000256" key="8">
    <source>
        <dbReference type="ARBA" id="ARBA00023237"/>
    </source>
</evidence>
<dbReference type="Pfam" id="PF08479">
    <property type="entry name" value="POTRA_2"/>
    <property type="match status" value="1"/>
</dbReference>
<dbReference type="EMBL" id="FOUI01000006">
    <property type="protein sequence ID" value="SFM50227.1"/>
    <property type="molecule type" value="Genomic_DNA"/>
</dbReference>
<evidence type="ECO:0000256" key="5">
    <source>
        <dbReference type="ARBA" id="ARBA00022692"/>
    </source>
</evidence>
<keyword evidence="8" id="KW-0998">Cell outer membrane</keyword>
<dbReference type="PANTHER" id="PTHR34597">
    <property type="entry name" value="SLR1661 PROTEIN"/>
    <property type="match status" value="1"/>
</dbReference>
<evidence type="ECO:0000259" key="9">
    <source>
        <dbReference type="PROSITE" id="PS51779"/>
    </source>
</evidence>
<dbReference type="InterPro" id="IPR005565">
    <property type="entry name" value="Hemolysn_activator_HlyB_C"/>
</dbReference>
<dbReference type="Gene3D" id="3.10.20.310">
    <property type="entry name" value="membrane protein fhac"/>
    <property type="match status" value="1"/>
</dbReference>
<evidence type="ECO:0000256" key="1">
    <source>
        <dbReference type="ARBA" id="ARBA00004442"/>
    </source>
</evidence>
<keyword evidence="5" id="KW-0812">Transmembrane</keyword>
<evidence type="ECO:0000256" key="7">
    <source>
        <dbReference type="ARBA" id="ARBA00023136"/>
    </source>
</evidence>
<proteinExistence type="inferred from homology"/>
<evidence type="ECO:0000313" key="11">
    <source>
        <dbReference type="Proteomes" id="UP000243629"/>
    </source>
</evidence>
<protein>
    <submittedName>
        <fullName evidence="10">Hemolysin activation/secretion protein</fullName>
    </submittedName>
</protein>
<dbReference type="GO" id="GO:0009279">
    <property type="term" value="C:cell outer membrane"/>
    <property type="evidence" value="ECO:0007669"/>
    <property type="project" value="UniProtKB-SubCell"/>
</dbReference>
<dbReference type="PIRSF" id="PIRSF029745">
    <property type="entry name" value="FhaC"/>
    <property type="match status" value="1"/>
</dbReference>
<name>A0A1I4RDF4_9GAMM</name>
<dbReference type="STRING" id="1720063.SAMN05216217_106146"/>
<dbReference type="InterPro" id="IPR013686">
    <property type="entry name" value="Polypept-transport_assoc_ShlB"/>
</dbReference>
<keyword evidence="3" id="KW-0813">Transport</keyword>
<evidence type="ECO:0000256" key="2">
    <source>
        <dbReference type="ARBA" id="ARBA00009055"/>
    </source>
</evidence>
<dbReference type="InterPro" id="IPR034746">
    <property type="entry name" value="POTRA"/>
</dbReference>
<evidence type="ECO:0000256" key="6">
    <source>
        <dbReference type="ARBA" id="ARBA00022927"/>
    </source>
</evidence>
<keyword evidence="6" id="KW-0653">Protein transport</keyword>
<keyword evidence="4" id="KW-1134">Transmembrane beta strand</keyword>
<keyword evidence="11" id="KW-1185">Reference proteome</keyword>
<organism evidence="10 11">
    <name type="scientific">Halopseudomonas yangmingensis</name>
    <dbReference type="NCBI Taxonomy" id="1720063"/>
    <lineage>
        <taxon>Bacteria</taxon>
        <taxon>Pseudomonadati</taxon>
        <taxon>Pseudomonadota</taxon>
        <taxon>Gammaproteobacteria</taxon>
        <taxon>Pseudomonadales</taxon>
        <taxon>Pseudomonadaceae</taxon>
        <taxon>Halopseudomonas</taxon>
    </lineage>
</organism>
<comment type="subcellular location">
    <subcellularLocation>
        <location evidence="1">Cell outer membrane</location>
    </subcellularLocation>
</comment>
<comment type="similarity">
    <text evidence="2">Belongs to the TPS (TC 1.B.20) family.</text>
</comment>
<dbReference type="Pfam" id="PF03865">
    <property type="entry name" value="ShlB"/>
    <property type="match status" value="1"/>
</dbReference>